<evidence type="ECO:0000313" key="3">
    <source>
        <dbReference type="Proteomes" id="UP000199365"/>
    </source>
</evidence>
<accession>A0A1H1IVS2</accession>
<dbReference type="Proteomes" id="UP000199365">
    <property type="component" value="Unassembled WGS sequence"/>
</dbReference>
<dbReference type="EMBL" id="FNKX01000002">
    <property type="protein sequence ID" value="SDR41811.1"/>
    <property type="molecule type" value="Genomic_DNA"/>
</dbReference>
<feature type="signal peptide" evidence="1">
    <location>
        <begin position="1"/>
        <end position="34"/>
    </location>
</feature>
<keyword evidence="1" id="KW-0732">Signal</keyword>
<proteinExistence type="predicted"/>
<sequence length="623" mass="66495">MRFDLLSGTCRRMIAVCAGAVVCILSGASTTAQAESPNSATPSALLAAADQQLAEFAGRAGRSDSSVDTRDLVAAAWLLLQRNGDVHTAQNYALRAFAGQEAQPGSANFGWVPWRTTDHSIGDPNAIEFAAISLGPILHDYSDRLQPEALRTLRDRGLAALAALTSHQVKSTYTNIALMNATALMLLGQELGDMQAFRKGVHRFEAWRSVTGETGLREYGSPIYYAVDLATLTTLVRYVADTEVRNQGNMALNLLWADVAAHYFPQAARLAGAHSRVGHFYDSRGPIDVWAALAGIAPASDFSRAKTFDVITPFLLASTGPDGWRFPKRLTGFANDAPRDVVARWRDDDLGFRWTWVSHGASIGCANGYAGPQNELLTGIFSDDISIRQIGVTASTENPYGVQREADRFGHMKDMQKRFDVACVGHGGMAIVVLDGTAALKADDHFQIVLPTADRLSVNGQDVEPSVSLDRPVEANSVVVVSAPSGAIGIRVIPLPGSWAGAVAPRLQGDADGERLKLARLNLLPSGVGVAAARVALLIEASDSEVPAELAKRLQNSVVRADIHGNTVEIGMASGDTRLRLALDASSRFAPRALSVDGVPFGTDLLSINGREVGRPLWDGVGR</sequence>
<dbReference type="STRING" id="157910.SAMN05445850_3739"/>
<evidence type="ECO:0000256" key="1">
    <source>
        <dbReference type="SAM" id="SignalP"/>
    </source>
</evidence>
<protein>
    <recommendedName>
        <fullName evidence="4">Heparinase II/III-like protein</fullName>
    </recommendedName>
</protein>
<keyword evidence="3" id="KW-1185">Reference proteome</keyword>
<organism evidence="2 3">
    <name type="scientific">Paraburkholderia tuberum</name>
    <dbReference type="NCBI Taxonomy" id="157910"/>
    <lineage>
        <taxon>Bacteria</taxon>
        <taxon>Pseudomonadati</taxon>
        <taxon>Pseudomonadota</taxon>
        <taxon>Betaproteobacteria</taxon>
        <taxon>Burkholderiales</taxon>
        <taxon>Burkholderiaceae</taxon>
        <taxon>Paraburkholderia</taxon>
    </lineage>
</organism>
<gene>
    <name evidence="2" type="ORF">SAMN05445850_3739</name>
</gene>
<dbReference type="AlphaFoldDB" id="A0A1H1IVS2"/>
<reference evidence="3" key="1">
    <citation type="submission" date="2016-10" db="EMBL/GenBank/DDBJ databases">
        <authorList>
            <person name="Varghese N."/>
            <person name="Submissions S."/>
        </authorList>
    </citation>
    <scope>NUCLEOTIDE SEQUENCE [LARGE SCALE GENOMIC DNA]</scope>
    <source>
        <strain evidence="3">DUS833</strain>
    </source>
</reference>
<evidence type="ECO:0000313" key="2">
    <source>
        <dbReference type="EMBL" id="SDR41811.1"/>
    </source>
</evidence>
<feature type="chain" id="PRO_5011644629" description="Heparinase II/III-like protein" evidence="1">
    <location>
        <begin position="35"/>
        <end position="623"/>
    </location>
</feature>
<dbReference type="RefSeq" id="WP_143037187.1">
    <property type="nucleotide sequence ID" value="NZ_FNKX01000002.1"/>
</dbReference>
<name>A0A1H1IVS2_9BURK</name>
<evidence type="ECO:0008006" key="4">
    <source>
        <dbReference type="Google" id="ProtNLM"/>
    </source>
</evidence>